<organism evidence="2 3">
    <name type="scientific">Nitrosomonas supralitoralis</name>
    <dbReference type="NCBI Taxonomy" id="2116706"/>
    <lineage>
        <taxon>Bacteria</taxon>
        <taxon>Pseudomonadati</taxon>
        <taxon>Pseudomonadota</taxon>
        <taxon>Betaproteobacteria</taxon>
        <taxon>Nitrosomonadales</taxon>
        <taxon>Nitrosomonadaceae</taxon>
        <taxon>Nitrosomonas</taxon>
    </lineage>
</organism>
<name>A0A2P7NW46_9PROT</name>
<feature type="signal peptide" evidence="1">
    <location>
        <begin position="1"/>
        <end position="20"/>
    </location>
</feature>
<feature type="chain" id="PRO_5015156350" evidence="1">
    <location>
        <begin position="21"/>
        <end position="130"/>
    </location>
</feature>
<dbReference type="AlphaFoldDB" id="A0A2P7NW46"/>
<gene>
    <name evidence="2" type="ORF">C7H79_06740</name>
</gene>
<dbReference type="EMBL" id="PXXU01000015">
    <property type="protein sequence ID" value="PSJ17700.1"/>
    <property type="molecule type" value="Genomic_DNA"/>
</dbReference>
<sequence>MQKQIAAFIIFMLASLPGYAQQPNFTPEQMQQLMQQAQQMEECMSGIDEKAMEALGKKSQAMEAEIKSLCQANKRSQAQSTAIQFGLSMSQDENIRIAKECGEMAMGMLPKMDYPTSEKDLKGRHICDSY</sequence>
<evidence type="ECO:0000313" key="3">
    <source>
        <dbReference type="Proteomes" id="UP000241912"/>
    </source>
</evidence>
<protein>
    <submittedName>
        <fullName evidence="2">Uncharacterized protein</fullName>
    </submittedName>
</protein>
<dbReference type="RefSeq" id="WP_106706526.1">
    <property type="nucleotide sequence ID" value="NZ_PXXU01000015.1"/>
</dbReference>
<keyword evidence="3" id="KW-1185">Reference proteome</keyword>
<keyword evidence="1" id="KW-0732">Signal</keyword>
<evidence type="ECO:0000256" key="1">
    <source>
        <dbReference type="SAM" id="SignalP"/>
    </source>
</evidence>
<evidence type="ECO:0000313" key="2">
    <source>
        <dbReference type="EMBL" id="PSJ17700.1"/>
    </source>
</evidence>
<proteinExistence type="predicted"/>
<dbReference type="OrthoDB" id="8547276at2"/>
<reference evidence="2 3" key="1">
    <citation type="submission" date="2018-03" db="EMBL/GenBank/DDBJ databases">
        <title>Draft genome of Nitrosomonas supralitoralis APG5.</title>
        <authorList>
            <person name="Urakawa H."/>
            <person name="Lopez J.V."/>
        </authorList>
    </citation>
    <scope>NUCLEOTIDE SEQUENCE [LARGE SCALE GENOMIC DNA]</scope>
    <source>
        <strain evidence="2 3">APG5</strain>
    </source>
</reference>
<comment type="caution">
    <text evidence="2">The sequence shown here is derived from an EMBL/GenBank/DDBJ whole genome shotgun (WGS) entry which is preliminary data.</text>
</comment>
<dbReference type="Proteomes" id="UP000241912">
    <property type="component" value="Unassembled WGS sequence"/>
</dbReference>
<accession>A0A2P7NW46</accession>